<name>A0AAN5I216_9BILA</name>
<accession>A0AAN5I216</accession>
<protein>
    <submittedName>
        <fullName evidence="1">Uncharacterized protein</fullName>
    </submittedName>
</protein>
<proteinExistence type="predicted"/>
<organism evidence="1 2">
    <name type="scientific">Pristionchus mayeri</name>
    <dbReference type="NCBI Taxonomy" id="1317129"/>
    <lineage>
        <taxon>Eukaryota</taxon>
        <taxon>Metazoa</taxon>
        <taxon>Ecdysozoa</taxon>
        <taxon>Nematoda</taxon>
        <taxon>Chromadorea</taxon>
        <taxon>Rhabditida</taxon>
        <taxon>Rhabditina</taxon>
        <taxon>Diplogasteromorpha</taxon>
        <taxon>Diplogasteroidea</taxon>
        <taxon>Neodiplogasteridae</taxon>
        <taxon>Pristionchus</taxon>
    </lineage>
</organism>
<feature type="non-terminal residue" evidence="1">
    <location>
        <position position="135"/>
    </location>
</feature>
<keyword evidence="2" id="KW-1185">Reference proteome</keyword>
<dbReference type="AlphaFoldDB" id="A0AAN5I216"/>
<gene>
    <name evidence="1" type="ORF">PMAYCL1PPCAC_19168</name>
</gene>
<dbReference type="Proteomes" id="UP001328107">
    <property type="component" value="Unassembled WGS sequence"/>
</dbReference>
<dbReference type="EMBL" id="BTRK01000004">
    <property type="protein sequence ID" value="GMR48973.1"/>
    <property type="molecule type" value="Genomic_DNA"/>
</dbReference>
<reference evidence="2" key="1">
    <citation type="submission" date="2022-10" db="EMBL/GenBank/DDBJ databases">
        <title>Genome assembly of Pristionchus species.</title>
        <authorList>
            <person name="Yoshida K."/>
            <person name="Sommer R.J."/>
        </authorList>
    </citation>
    <scope>NUCLEOTIDE SEQUENCE [LARGE SCALE GENOMIC DNA]</scope>
    <source>
        <strain evidence="2">RS5460</strain>
    </source>
</reference>
<sequence length="135" mass="14514">VSHNLSIDQRRNLLISRLINLCRGLLGGDEGLGELLDLFDEARLGGLELGLDCIRGLGDDLLDLLDEGLRGSVCSLLVRAHNVVEDGLCLGGELGNEGLGLNDHLLLLLETEVLELVRLLLLVGRESRDGLVDLG</sequence>
<evidence type="ECO:0000313" key="1">
    <source>
        <dbReference type="EMBL" id="GMR48973.1"/>
    </source>
</evidence>
<feature type="non-terminal residue" evidence="1">
    <location>
        <position position="1"/>
    </location>
</feature>
<comment type="caution">
    <text evidence="1">The sequence shown here is derived from an EMBL/GenBank/DDBJ whole genome shotgun (WGS) entry which is preliminary data.</text>
</comment>
<evidence type="ECO:0000313" key="2">
    <source>
        <dbReference type="Proteomes" id="UP001328107"/>
    </source>
</evidence>